<dbReference type="AlphaFoldDB" id="A0A819DYS7"/>
<keyword evidence="8" id="KW-0969">Cilium</keyword>
<evidence type="ECO:0000256" key="11">
    <source>
        <dbReference type="ARBA" id="ARBA00023254"/>
    </source>
</evidence>
<feature type="region of interest" description="Disordered" evidence="15">
    <location>
        <begin position="1"/>
        <end position="27"/>
    </location>
</feature>
<keyword evidence="9" id="KW-0206">Cytoskeleton</keyword>
<feature type="coiled-coil region" evidence="14">
    <location>
        <begin position="94"/>
        <end position="121"/>
    </location>
</feature>
<sequence length="518" mass="63117">MAFFHQFNKHQGGGGGGGGGGSSSNNNATINWIANQNTQRELEADRVLRERQLAQGRIETEMQQFAGNAVNKRHVREQARVERDRAMEYSIIQAQTEKQQATEIRSQNERLAAELERVKLEKFRDEKMRQQVRETSYELRDLESKLRAAYVQKARTAQMAEKEALKFDSYLEDAEIVRRMRTETDKDEQDRRQREIIRQQEMIRYKQELERQLEERAVGKQKAYEEFLREKLVVDEIVRKIYEEDQRETERKFERQRATREFIVEFKRKREEWKVMERQRMEEENRRIKEYANTQQQREDVAKAEKRAREQALDNVQRTLADQIKRDREEREEQELVRQELYLEEQEQLVRRRERDEMEVRIKQRLELQRERDEQIQFKHLRDGEIKQEEDRFRQQLMAKFAEDDRIEQMNAQKRRIKQMEHKKAVDNLLEQRRRQMTVDKQREVDERIEGERVEQVRKQIIEEERIKLLREHAHRLLGYLPKGVIRDEKDLDYLGNDFKSEFKRRQVNMQHLGGWGN</sequence>
<comment type="subcellular location">
    <subcellularLocation>
        <location evidence="2">Cytoplasm</location>
        <location evidence="2">Cytoskeleton</location>
        <location evidence="2">Flagellum axoneme</location>
    </subcellularLocation>
    <subcellularLocation>
        <location evidence="1">Nucleus</location>
    </subcellularLocation>
</comment>
<evidence type="ECO:0000256" key="2">
    <source>
        <dbReference type="ARBA" id="ARBA00004611"/>
    </source>
</evidence>
<organism evidence="19 20">
    <name type="scientific">Rotaria magnacalcarata</name>
    <dbReference type="NCBI Taxonomy" id="392030"/>
    <lineage>
        <taxon>Eukaryota</taxon>
        <taxon>Metazoa</taxon>
        <taxon>Spiralia</taxon>
        <taxon>Gnathifera</taxon>
        <taxon>Rotifera</taxon>
        <taxon>Eurotatoria</taxon>
        <taxon>Bdelloidea</taxon>
        <taxon>Philodinida</taxon>
        <taxon>Philodinidae</taxon>
        <taxon>Rotaria</taxon>
    </lineage>
</organism>
<evidence type="ECO:0000256" key="8">
    <source>
        <dbReference type="ARBA" id="ARBA00023069"/>
    </source>
</evidence>
<name>A0A819DYS7_9BILA</name>
<keyword evidence="20" id="KW-1185">Reference proteome</keyword>
<comment type="similarity">
    <text evidence="3">Belongs to the MNS1 family.</text>
</comment>
<feature type="domain" description="Trichohyalin-plectin-homology" evidence="16">
    <location>
        <begin position="133"/>
        <end position="483"/>
    </location>
</feature>
<protein>
    <recommendedName>
        <fullName evidence="4">Meiosis-specific nuclear structural protein 1</fullName>
    </recommendedName>
</protein>
<dbReference type="Proteomes" id="UP000663856">
    <property type="component" value="Unassembled WGS sequence"/>
</dbReference>
<keyword evidence="5" id="KW-0963">Cytoplasm</keyword>
<dbReference type="EMBL" id="CAJNRF010011973">
    <property type="protein sequence ID" value="CAF2136291.1"/>
    <property type="molecule type" value="Genomic_DNA"/>
</dbReference>
<dbReference type="PANTHER" id="PTHR19265">
    <property type="entry name" value="MEIOSIS-SPECIFIC NUCLEAR STRUCTURAL PROTEIN 1"/>
    <property type="match status" value="1"/>
</dbReference>
<dbReference type="GO" id="GO:0051321">
    <property type="term" value="P:meiotic cell cycle"/>
    <property type="evidence" value="ECO:0007669"/>
    <property type="project" value="UniProtKB-KW"/>
</dbReference>
<keyword evidence="10" id="KW-0539">Nucleus</keyword>
<keyword evidence="6" id="KW-0282">Flagellum</keyword>
<evidence type="ECO:0000313" key="20">
    <source>
        <dbReference type="Proteomes" id="UP000663866"/>
    </source>
</evidence>
<dbReference type="PANTHER" id="PTHR19265:SF0">
    <property type="entry name" value="MEIOSIS-SPECIFIC NUCLEAR STRUCTURAL PROTEIN 1"/>
    <property type="match status" value="1"/>
</dbReference>
<dbReference type="EMBL" id="CAJNRG010015705">
    <property type="protein sequence ID" value="CAF2179355.1"/>
    <property type="molecule type" value="Genomic_DNA"/>
</dbReference>
<evidence type="ECO:0000256" key="13">
    <source>
        <dbReference type="ARBA" id="ARBA00046114"/>
    </source>
</evidence>
<keyword evidence="11" id="KW-0469">Meiosis</keyword>
<evidence type="ECO:0000256" key="14">
    <source>
        <dbReference type="SAM" id="Coils"/>
    </source>
</evidence>
<evidence type="ECO:0000256" key="7">
    <source>
        <dbReference type="ARBA" id="ARBA00023054"/>
    </source>
</evidence>
<accession>A0A819DYS7</accession>
<reference evidence="19" key="1">
    <citation type="submission" date="2021-02" db="EMBL/GenBank/DDBJ databases">
        <authorList>
            <person name="Nowell W R."/>
        </authorList>
    </citation>
    <scope>NUCLEOTIDE SEQUENCE</scope>
</reference>
<feature type="compositionally biased region" description="Gly residues" evidence="15">
    <location>
        <begin position="11"/>
        <end position="22"/>
    </location>
</feature>
<evidence type="ECO:0000256" key="1">
    <source>
        <dbReference type="ARBA" id="ARBA00004123"/>
    </source>
</evidence>
<evidence type="ECO:0000313" key="18">
    <source>
        <dbReference type="EMBL" id="CAF2179355.1"/>
    </source>
</evidence>
<evidence type="ECO:0000256" key="12">
    <source>
        <dbReference type="ARBA" id="ARBA00023273"/>
    </source>
</evidence>
<evidence type="ECO:0000256" key="9">
    <source>
        <dbReference type="ARBA" id="ARBA00023212"/>
    </source>
</evidence>
<dbReference type="InterPro" id="IPR026504">
    <property type="entry name" value="MNS1"/>
</dbReference>
<dbReference type="GO" id="GO:0031514">
    <property type="term" value="C:motile cilium"/>
    <property type="evidence" value="ECO:0007669"/>
    <property type="project" value="TreeGrafter"/>
</dbReference>
<proteinExistence type="inferred from homology"/>
<dbReference type="Pfam" id="PF13868">
    <property type="entry name" value="TPH"/>
    <property type="match status" value="1"/>
</dbReference>
<evidence type="ECO:0000256" key="3">
    <source>
        <dbReference type="ARBA" id="ARBA00009158"/>
    </source>
</evidence>
<dbReference type="InterPro" id="IPR043597">
    <property type="entry name" value="TPH_dom"/>
</dbReference>
<evidence type="ECO:0000256" key="4">
    <source>
        <dbReference type="ARBA" id="ARBA00014813"/>
    </source>
</evidence>
<dbReference type="EMBL" id="CAJOBG010000656">
    <property type="protein sequence ID" value="CAF3841696.1"/>
    <property type="molecule type" value="Genomic_DNA"/>
</dbReference>
<evidence type="ECO:0000256" key="5">
    <source>
        <dbReference type="ARBA" id="ARBA00022490"/>
    </source>
</evidence>
<gene>
    <name evidence="19" type="ORF">OVN521_LOCUS6298</name>
    <name evidence="17" type="ORF">WKI299_LOCUS27392</name>
    <name evidence="18" type="ORF">XDN619_LOCUS31652</name>
</gene>
<evidence type="ECO:0000256" key="6">
    <source>
        <dbReference type="ARBA" id="ARBA00022846"/>
    </source>
</evidence>
<dbReference type="GO" id="GO:0044782">
    <property type="term" value="P:cilium organization"/>
    <property type="evidence" value="ECO:0007669"/>
    <property type="project" value="TreeGrafter"/>
</dbReference>
<comment type="caution">
    <text evidence="19">The sequence shown here is derived from an EMBL/GenBank/DDBJ whole genome shotgun (WGS) entry which is preliminary data.</text>
</comment>
<dbReference type="Proteomes" id="UP000663866">
    <property type="component" value="Unassembled WGS sequence"/>
</dbReference>
<evidence type="ECO:0000313" key="17">
    <source>
        <dbReference type="EMBL" id="CAF2136291.1"/>
    </source>
</evidence>
<comment type="function">
    <text evidence="13">Microtubule inner protein (MIP) part of the dynein-decorated doublet microtubules (DMTs) in cilia axoneme, which is required for motile cilia beating. May play a role in the control of meiotic division and germ cell differentiation through regulation of pairing and recombination during meiosis. Required for sperm flagella assembly. May play a role in the assembly and function of the outer dynein arm-docking complex (ODA-DC). ODA-DC mediates outer dynein arms (ODA) binding onto the axonemal doublet microtubules.</text>
</comment>
<feature type="coiled-coil region" evidence="14">
    <location>
        <begin position="274"/>
        <end position="349"/>
    </location>
</feature>
<dbReference type="GO" id="GO:0005634">
    <property type="term" value="C:nucleus"/>
    <property type="evidence" value="ECO:0007669"/>
    <property type="project" value="UniProtKB-SubCell"/>
</dbReference>
<keyword evidence="7 14" id="KW-0175">Coiled coil</keyword>
<evidence type="ECO:0000256" key="15">
    <source>
        <dbReference type="SAM" id="MobiDB-lite"/>
    </source>
</evidence>
<keyword evidence="12" id="KW-0966">Cell projection</keyword>
<evidence type="ECO:0000256" key="10">
    <source>
        <dbReference type="ARBA" id="ARBA00023242"/>
    </source>
</evidence>
<dbReference type="Proteomes" id="UP000663887">
    <property type="component" value="Unassembled WGS sequence"/>
</dbReference>
<evidence type="ECO:0000259" key="16">
    <source>
        <dbReference type="Pfam" id="PF13868"/>
    </source>
</evidence>
<evidence type="ECO:0000313" key="19">
    <source>
        <dbReference type="EMBL" id="CAF3841696.1"/>
    </source>
</evidence>